<sequence length="73" mass="8461">MASWVRSITTPFRKARTFFNQNQTGDNKSQQEDDHDKRVIDLHGEVMACAYQDVQVMWSILDNSKPKLCKITS</sequence>
<protein>
    <submittedName>
        <fullName evidence="1">Uncharacterized protein</fullName>
    </submittedName>
</protein>
<keyword evidence="2" id="KW-1185">Reference proteome</keyword>
<dbReference type="Proteomes" id="UP000631114">
    <property type="component" value="Unassembled WGS sequence"/>
</dbReference>
<evidence type="ECO:0000313" key="2">
    <source>
        <dbReference type="Proteomes" id="UP000631114"/>
    </source>
</evidence>
<dbReference type="EMBL" id="JADFTS010000008">
    <property type="protein sequence ID" value="KAF9591696.1"/>
    <property type="molecule type" value="Genomic_DNA"/>
</dbReference>
<comment type="caution">
    <text evidence="1">The sequence shown here is derived from an EMBL/GenBank/DDBJ whole genome shotgun (WGS) entry which is preliminary data.</text>
</comment>
<dbReference type="PANTHER" id="PTHR33181">
    <property type="entry name" value="OS01G0778500 PROTEIN"/>
    <property type="match status" value="1"/>
</dbReference>
<gene>
    <name evidence="1" type="ORF">IFM89_005687</name>
</gene>
<accession>A0A835H326</accession>
<name>A0A835H326_9MAGN</name>
<reference evidence="1 2" key="1">
    <citation type="submission" date="2020-10" db="EMBL/GenBank/DDBJ databases">
        <title>The Coptis chinensis genome and diversification of protoberbering-type alkaloids.</title>
        <authorList>
            <person name="Wang B."/>
            <person name="Shu S."/>
            <person name="Song C."/>
            <person name="Liu Y."/>
        </authorList>
    </citation>
    <scope>NUCLEOTIDE SEQUENCE [LARGE SCALE GENOMIC DNA]</scope>
    <source>
        <strain evidence="1">HL-2020</strain>
        <tissue evidence="1">Leaf</tissue>
    </source>
</reference>
<evidence type="ECO:0000313" key="1">
    <source>
        <dbReference type="EMBL" id="KAF9591696.1"/>
    </source>
</evidence>
<dbReference type="AlphaFoldDB" id="A0A835H326"/>
<dbReference type="PANTHER" id="PTHR33181:SF59">
    <property type="entry name" value="OVATE FAMILY PROTEIN"/>
    <property type="match status" value="1"/>
</dbReference>
<organism evidence="1 2">
    <name type="scientific">Coptis chinensis</name>
    <dbReference type="NCBI Taxonomy" id="261450"/>
    <lineage>
        <taxon>Eukaryota</taxon>
        <taxon>Viridiplantae</taxon>
        <taxon>Streptophyta</taxon>
        <taxon>Embryophyta</taxon>
        <taxon>Tracheophyta</taxon>
        <taxon>Spermatophyta</taxon>
        <taxon>Magnoliopsida</taxon>
        <taxon>Ranunculales</taxon>
        <taxon>Ranunculaceae</taxon>
        <taxon>Coptidoideae</taxon>
        <taxon>Coptis</taxon>
    </lineage>
</organism>
<proteinExistence type="predicted"/>
<dbReference type="OrthoDB" id="1858060at2759"/>